<organism evidence="10 11">
    <name type="scientific">Quadrisphaera granulorum</name>
    <dbReference type="NCBI Taxonomy" id="317664"/>
    <lineage>
        <taxon>Bacteria</taxon>
        <taxon>Bacillati</taxon>
        <taxon>Actinomycetota</taxon>
        <taxon>Actinomycetes</taxon>
        <taxon>Kineosporiales</taxon>
        <taxon>Kineosporiaceae</taxon>
        <taxon>Quadrisphaera</taxon>
    </lineage>
</organism>
<dbReference type="InterPro" id="IPR017871">
    <property type="entry name" value="ABC_transporter-like_CS"/>
</dbReference>
<dbReference type="InterPro" id="IPR003593">
    <property type="entry name" value="AAA+_ATPase"/>
</dbReference>
<evidence type="ECO:0000313" key="11">
    <source>
        <dbReference type="Proteomes" id="UP000245469"/>
    </source>
</evidence>
<evidence type="ECO:0000256" key="5">
    <source>
        <dbReference type="ARBA" id="ARBA00022970"/>
    </source>
</evidence>
<comment type="similarity">
    <text evidence="1">Belongs to the ABC transporter superfamily.</text>
</comment>
<dbReference type="PROSITE" id="PS00211">
    <property type="entry name" value="ABC_TRANSPORTER_1"/>
    <property type="match status" value="1"/>
</dbReference>
<dbReference type="NCBIfam" id="TIGR01186">
    <property type="entry name" value="proV"/>
    <property type="match status" value="1"/>
</dbReference>
<dbReference type="Gene3D" id="3.10.580.10">
    <property type="entry name" value="CBS-domain"/>
    <property type="match status" value="1"/>
</dbReference>
<dbReference type="PROSITE" id="PS50893">
    <property type="entry name" value="ABC_TRANSPORTER_2"/>
    <property type="match status" value="1"/>
</dbReference>
<dbReference type="SUPFAM" id="SSF52540">
    <property type="entry name" value="P-loop containing nucleoside triphosphate hydrolases"/>
    <property type="match status" value="1"/>
</dbReference>
<dbReference type="GO" id="GO:0006970">
    <property type="term" value="P:response to osmotic stress"/>
    <property type="evidence" value="ECO:0007669"/>
    <property type="project" value="UniProtKB-ARBA"/>
</dbReference>
<keyword evidence="11" id="KW-1185">Reference proteome</keyword>
<dbReference type="SMART" id="SM00116">
    <property type="entry name" value="CBS"/>
    <property type="match status" value="2"/>
</dbReference>
<sequence length="412" mass="44183">MTTSLELPADPVAAGETGVAAPVAIEVSHLTKVFGAPARRGLGRGRSDTGGGKPPAVADVSFTVAKGEFFVIMGLSGSGKSTLLRMLNKLVEPTSGTLTIDGRDVSRLRDGELRELRNKKINMVFQHFALFPHRTVRDNAAYALRLRGVNQNEAAQRADEALKTVGLEGWGDSLPGELSGGMRQRVGLARALASGADILLMDEPFSALDPLIRRDMQDLLLQLQRDHQRTVVFVTHDLNEAMRLGDRIMVMRNGKVVQLGTGAEILSMPADDYVADFVSDVDRSRVLTAGTIMRQPLVTARLDERPEQVLDRIGAAEGLGAYVLDEDGRILGVLSNDRLADAVHQRSTSLADHLTDQYASVPDSAPLVDLCSLVGRHSVPLAVTDDAGRLVGVVPRAALLAAIANTEEAPRA</sequence>
<dbReference type="GO" id="GO:0016887">
    <property type="term" value="F:ATP hydrolysis activity"/>
    <property type="evidence" value="ECO:0007669"/>
    <property type="project" value="InterPro"/>
</dbReference>
<dbReference type="InterPro" id="IPR000644">
    <property type="entry name" value="CBS_dom"/>
</dbReference>
<protein>
    <submittedName>
        <fullName evidence="10">Glycine betaine/proline transport system ATP-binding protein</fullName>
    </submittedName>
</protein>
<dbReference type="Gene3D" id="3.40.50.300">
    <property type="entry name" value="P-loop containing nucleotide triphosphate hydrolases"/>
    <property type="match status" value="1"/>
</dbReference>
<gene>
    <name evidence="10" type="ORF">BXY45_12819</name>
</gene>
<dbReference type="PANTHER" id="PTHR43869">
    <property type="entry name" value="GLYCINE BETAINE/PROLINE BETAINE TRANSPORT SYSTEM ATP-BINDING PROTEIN PROV"/>
    <property type="match status" value="1"/>
</dbReference>
<evidence type="ECO:0000256" key="3">
    <source>
        <dbReference type="ARBA" id="ARBA00022741"/>
    </source>
</evidence>
<dbReference type="InterPro" id="IPR051921">
    <property type="entry name" value="ABC_osmolyte_uptake_ATP-bind"/>
</dbReference>
<keyword evidence="4 10" id="KW-0067">ATP-binding</keyword>
<evidence type="ECO:0000256" key="6">
    <source>
        <dbReference type="ARBA" id="ARBA00023122"/>
    </source>
</evidence>
<dbReference type="AlphaFoldDB" id="A0A316AG72"/>
<dbReference type="EMBL" id="QGDQ01000028">
    <property type="protein sequence ID" value="PWJ48817.1"/>
    <property type="molecule type" value="Genomic_DNA"/>
</dbReference>
<reference evidence="10 11" key="1">
    <citation type="submission" date="2018-03" db="EMBL/GenBank/DDBJ databases">
        <title>Genomic Encyclopedia of Archaeal and Bacterial Type Strains, Phase II (KMG-II): from individual species to whole genera.</title>
        <authorList>
            <person name="Goeker M."/>
        </authorList>
    </citation>
    <scope>NUCLEOTIDE SEQUENCE [LARGE SCALE GENOMIC DNA]</scope>
    <source>
        <strain evidence="10 11">DSM 44889</strain>
    </source>
</reference>
<dbReference type="SMART" id="SM00382">
    <property type="entry name" value="AAA"/>
    <property type="match status" value="1"/>
</dbReference>
<keyword evidence="5" id="KW-0029">Amino-acid transport</keyword>
<accession>A0A316AG72</accession>
<dbReference type="GO" id="GO:0016020">
    <property type="term" value="C:membrane"/>
    <property type="evidence" value="ECO:0007669"/>
    <property type="project" value="InterPro"/>
</dbReference>
<evidence type="ECO:0000256" key="1">
    <source>
        <dbReference type="ARBA" id="ARBA00005417"/>
    </source>
</evidence>
<evidence type="ECO:0000259" key="8">
    <source>
        <dbReference type="PROSITE" id="PS50893"/>
    </source>
</evidence>
<proteinExistence type="inferred from homology"/>
<dbReference type="GO" id="GO:0005524">
    <property type="term" value="F:ATP binding"/>
    <property type="evidence" value="ECO:0007669"/>
    <property type="project" value="UniProtKB-KW"/>
</dbReference>
<keyword evidence="3" id="KW-0547">Nucleotide-binding</keyword>
<name>A0A316AG72_9ACTN</name>
<dbReference type="GO" id="GO:0031460">
    <property type="term" value="P:glycine betaine transport"/>
    <property type="evidence" value="ECO:0007669"/>
    <property type="project" value="InterPro"/>
</dbReference>
<keyword evidence="2" id="KW-0813">Transport</keyword>
<comment type="caution">
    <text evidence="10">The sequence shown here is derived from an EMBL/GenBank/DDBJ whole genome shotgun (WGS) entry which is preliminary data.</text>
</comment>
<dbReference type="FunFam" id="3.40.50.300:FF:000201">
    <property type="entry name" value="Glycine betaine/L-proline ABC transporter ATP-binding protein"/>
    <property type="match status" value="1"/>
</dbReference>
<dbReference type="Pfam" id="PF00571">
    <property type="entry name" value="CBS"/>
    <property type="match status" value="2"/>
</dbReference>
<dbReference type="PANTHER" id="PTHR43869:SF1">
    <property type="entry name" value="GLYCINE BETAINE_PROLINE BETAINE TRANSPORT SYSTEM ATP-BINDING PROTEIN PROV"/>
    <property type="match status" value="1"/>
</dbReference>
<dbReference type="InterPro" id="IPR027417">
    <property type="entry name" value="P-loop_NTPase"/>
</dbReference>
<dbReference type="InterPro" id="IPR046342">
    <property type="entry name" value="CBS_dom_sf"/>
</dbReference>
<dbReference type="Proteomes" id="UP000245469">
    <property type="component" value="Unassembled WGS sequence"/>
</dbReference>
<dbReference type="Pfam" id="PF00005">
    <property type="entry name" value="ABC_tran"/>
    <property type="match status" value="1"/>
</dbReference>
<keyword evidence="6 7" id="KW-0129">CBS domain</keyword>
<evidence type="ECO:0000259" key="9">
    <source>
        <dbReference type="PROSITE" id="PS51371"/>
    </source>
</evidence>
<feature type="domain" description="ABC transporter" evidence="8">
    <location>
        <begin position="25"/>
        <end position="278"/>
    </location>
</feature>
<evidence type="ECO:0000256" key="4">
    <source>
        <dbReference type="ARBA" id="ARBA00022840"/>
    </source>
</evidence>
<feature type="domain" description="CBS" evidence="9">
    <location>
        <begin position="293"/>
        <end position="350"/>
    </location>
</feature>
<dbReference type="RefSeq" id="WP_109775931.1">
    <property type="nucleotide sequence ID" value="NZ_QGDQ01000028.1"/>
</dbReference>
<dbReference type="InterPro" id="IPR005892">
    <property type="entry name" value="Gly-betaine_transp_ATP-bd"/>
</dbReference>
<dbReference type="GO" id="GO:0006865">
    <property type="term" value="P:amino acid transport"/>
    <property type="evidence" value="ECO:0007669"/>
    <property type="project" value="UniProtKB-KW"/>
</dbReference>
<evidence type="ECO:0000313" key="10">
    <source>
        <dbReference type="EMBL" id="PWJ48817.1"/>
    </source>
</evidence>
<dbReference type="PROSITE" id="PS51371">
    <property type="entry name" value="CBS"/>
    <property type="match status" value="1"/>
</dbReference>
<evidence type="ECO:0000256" key="7">
    <source>
        <dbReference type="PROSITE-ProRule" id="PRU00703"/>
    </source>
</evidence>
<dbReference type="OrthoDB" id="9802264at2"/>
<dbReference type="SUPFAM" id="SSF54631">
    <property type="entry name" value="CBS-domain pair"/>
    <property type="match status" value="1"/>
</dbReference>
<dbReference type="InterPro" id="IPR003439">
    <property type="entry name" value="ABC_transporter-like_ATP-bd"/>
</dbReference>
<evidence type="ECO:0000256" key="2">
    <source>
        <dbReference type="ARBA" id="ARBA00022448"/>
    </source>
</evidence>